<evidence type="ECO:0000313" key="9">
    <source>
        <dbReference type="Proteomes" id="UP000319298"/>
    </source>
</evidence>
<organism evidence="8 9">
    <name type="scientific">Bradyrhizobium symbiodeficiens</name>
    <dbReference type="NCBI Taxonomy" id="1404367"/>
    <lineage>
        <taxon>Bacteria</taxon>
        <taxon>Pseudomonadati</taxon>
        <taxon>Pseudomonadota</taxon>
        <taxon>Alphaproteobacteria</taxon>
        <taxon>Hyphomicrobiales</taxon>
        <taxon>Nitrobacteraceae</taxon>
        <taxon>Bradyrhizobium</taxon>
    </lineage>
</organism>
<dbReference type="Proteomes" id="UP000319298">
    <property type="component" value="Chromosome"/>
</dbReference>
<feature type="transmembrane region" description="Helical" evidence="6">
    <location>
        <begin position="121"/>
        <end position="139"/>
    </location>
</feature>
<comment type="subcellular location">
    <subcellularLocation>
        <location evidence="1">Cell membrane</location>
        <topology evidence="1">Multi-pass membrane protein</topology>
    </subcellularLocation>
</comment>
<feature type="domain" description="DUF202" evidence="7">
    <location>
        <begin position="20"/>
        <end position="104"/>
    </location>
</feature>
<evidence type="ECO:0000259" key="7">
    <source>
        <dbReference type="Pfam" id="PF02656"/>
    </source>
</evidence>
<dbReference type="Pfam" id="PF02656">
    <property type="entry name" value="DUF202"/>
    <property type="match status" value="1"/>
</dbReference>
<keyword evidence="9" id="KW-1185">Reference proteome</keyword>
<dbReference type="InterPro" id="IPR052053">
    <property type="entry name" value="IM_YidH-like"/>
</dbReference>
<evidence type="ECO:0000256" key="1">
    <source>
        <dbReference type="ARBA" id="ARBA00004651"/>
    </source>
</evidence>
<dbReference type="PANTHER" id="PTHR34187:SF2">
    <property type="entry name" value="DUF202 DOMAIN-CONTAINING PROTEIN"/>
    <property type="match status" value="1"/>
</dbReference>
<keyword evidence="3 6" id="KW-0812">Transmembrane</keyword>
<evidence type="ECO:0000256" key="5">
    <source>
        <dbReference type="ARBA" id="ARBA00023136"/>
    </source>
</evidence>
<evidence type="ECO:0000313" key="8">
    <source>
        <dbReference type="EMBL" id="QDF42230.2"/>
    </source>
</evidence>
<evidence type="ECO:0000256" key="4">
    <source>
        <dbReference type="ARBA" id="ARBA00022989"/>
    </source>
</evidence>
<dbReference type="RefSeq" id="WP_244621158.1">
    <property type="nucleotide sequence ID" value="NZ_CP041090.2"/>
</dbReference>
<dbReference type="InterPro" id="IPR003807">
    <property type="entry name" value="DUF202"/>
</dbReference>
<name>A0ABX5WG77_9BRAD</name>
<protein>
    <submittedName>
        <fullName evidence="8">DUF202 domain-containing protein</fullName>
    </submittedName>
</protein>
<evidence type="ECO:0000256" key="6">
    <source>
        <dbReference type="SAM" id="Phobius"/>
    </source>
</evidence>
<feature type="transmembrane region" description="Helical" evidence="6">
    <location>
        <begin position="27"/>
        <end position="45"/>
    </location>
</feature>
<keyword evidence="2" id="KW-1003">Cell membrane</keyword>
<proteinExistence type="predicted"/>
<keyword evidence="5 6" id="KW-0472">Membrane</keyword>
<keyword evidence="4 6" id="KW-1133">Transmembrane helix</keyword>
<dbReference type="EMBL" id="CP041090">
    <property type="protein sequence ID" value="QDF42230.2"/>
    <property type="molecule type" value="Genomic_DNA"/>
</dbReference>
<dbReference type="PANTHER" id="PTHR34187">
    <property type="entry name" value="FGR18P"/>
    <property type="match status" value="1"/>
</dbReference>
<sequence length="140" mass="15517">MQRNPSTASREVSMIERYSDHAANERTFLAWVRTGIAIIAFGFVVEKFNLFVRTIAEASRTDIGSRLQLDRFTGPFSHYDGLVLILIGIAIIMISLIRFIRIGRMIDDAQSHSAAGIKAELVLAVVLGLVVTAMTVYFAL</sequence>
<reference evidence="9" key="1">
    <citation type="submission" date="2019-06" db="EMBL/GenBank/DDBJ databases">
        <title>Whole-Genome Sequence of Bradyrhizobium sp. 3 Strain 65S1MB.</title>
        <authorList>
            <person name="Bromfield E.S.P."/>
            <person name="Cloutier S."/>
            <person name="Nguyen H.D.T."/>
        </authorList>
    </citation>
    <scope>NUCLEOTIDE SEQUENCE [LARGE SCALE GENOMIC DNA]</scope>
    <source>
        <strain evidence="9">65S1MB</strain>
    </source>
</reference>
<reference evidence="8 9" key="2">
    <citation type="journal article" date="2020" name="Int. J. Syst. Evol. Microbiol.">
        <title>Description and complete genome sequences of Bradyrhizobium symbiodeficiens sp. nov., a non-symbiotic bacterium associated with legumes native to Canada.</title>
        <authorList>
            <person name="Bromfield E.S.P."/>
            <person name="Cloutier S."/>
            <person name="Nguyen H.D.T."/>
        </authorList>
    </citation>
    <scope>NUCLEOTIDE SEQUENCE [LARGE SCALE GENOMIC DNA]</scope>
    <source>
        <strain evidence="8 9">65S1MB</strain>
    </source>
</reference>
<evidence type="ECO:0000256" key="2">
    <source>
        <dbReference type="ARBA" id="ARBA00022475"/>
    </source>
</evidence>
<accession>A0ABX5WG77</accession>
<evidence type="ECO:0000256" key="3">
    <source>
        <dbReference type="ARBA" id="ARBA00022692"/>
    </source>
</evidence>
<gene>
    <name evidence="8" type="ORF">FJN17_02940</name>
</gene>
<feature type="transmembrane region" description="Helical" evidence="6">
    <location>
        <begin position="81"/>
        <end position="100"/>
    </location>
</feature>